<comment type="caution">
    <text evidence="2">The sequence shown here is derived from an EMBL/GenBank/DDBJ whole genome shotgun (WGS) entry which is preliminary data.</text>
</comment>
<dbReference type="PROSITE" id="PS51186">
    <property type="entry name" value="GNAT"/>
    <property type="match status" value="1"/>
</dbReference>
<sequence length="173" mass="20059">MKKIEPIRHACQNELEQIMEIYAAARAFMAANGNEEQWGDGYPQKKILQEDLEKNQLYVYEEDGKIGAVFVFFIGKEQDYETSVSGEWTSPKPYGVLHRIAVVAYGKGIASKCIQWCYEQCHCMRGDTGQKNKSMQRLFEKNGFTQCAMIHPWYGEMLGYEKYERRESTNVNL</sequence>
<evidence type="ECO:0000259" key="1">
    <source>
        <dbReference type="PROSITE" id="PS51186"/>
    </source>
</evidence>
<gene>
    <name evidence="2" type="ORF">OCV47_08475</name>
</gene>
<proteinExistence type="predicted"/>
<keyword evidence="3" id="KW-1185">Reference proteome</keyword>
<dbReference type="EMBL" id="JAOQKE010000008">
    <property type="protein sequence ID" value="MCU6725382.1"/>
    <property type="molecule type" value="Genomic_DNA"/>
</dbReference>
<dbReference type="InterPro" id="IPR016181">
    <property type="entry name" value="Acyl_CoA_acyltransferase"/>
</dbReference>
<dbReference type="InterPro" id="IPR000182">
    <property type="entry name" value="GNAT_dom"/>
</dbReference>
<evidence type="ECO:0000313" key="3">
    <source>
        <dbReference type="Proteomes" id="UP001652338"/>
    </source>
</evidence>
<name>A0ABT2SLK2_9FIRM</name>
<accession>A0ABT2SLK2</accession>
<dbReference type="SUPFAM" id="SSF55729">
    <property type="entry name" value="Acyl-CoA N-acyltransferases (Nat)"/>
    <property type="match status" value="1"/>
</dbReference>
<dbReference type="RefSeq" id="WP_262654678.1">
    <property type="nucleotide sequence ID" value="NZ_JAOQKE010000008.1"/>
</dbReference>
<dbReference type="Gene3D" id="3.40.630.30">
    <property type="match status" value="1"/>
</dbReference>
<feature type="domain" description="N-acetyltransferase" evidence="1">
    <location>
        <begin position="5"/>
        <end position="165"/>
    </location>
</feature>
<dbReference type="Proteomes" id="UP001652338">
    <property type="component" value="Unassembled WGS sequence"/>
</dbReference>
<organism evidence="2 3">
    <name type="scientific">Muricoprocola aceti</name>
    <dbReference type="NCBI Taxonomy" id="2981772"/>
    <lineage>
        <taxon>Bacteria</taxon>
        <taxon>Bacillati</taxon>
        <taxon>Bacillota</taxon>
        <taxon>Clostridia</taxon>
        <taxon>Lachnospirales</taxon>
        <taxon>Lachnospiraceae</taxon>
        <taxon>Muricoprocola</taxon>
    </lineage>
</organism>
<protein>
    <submittedName>
        <fullName evidence="2">GNAT family N-acetyltransferase</fullName>
    </submittedName>
</protein>
<evidence type="ECO:0000313" key="2">
    <source>
        <dbReference type="EMBL" id="MCU6725382.1"/>
    </source>
</evidence>
<reference evidence="2 3" key="1">
    <citation type="journal article" date="2021" name="ISME Commun">
        <title>Automated analysis of genomic sequences facilitates high-throughput and comprehensive description of bacteria.</title>
        <authorList>
            <person name="Hitch T.C.A."/>
        </authorList>
    </citation>
    <scope>NUCLEOTIDE SEQUENCE [LARGE SCALE GENOMIC DNA]</scope>
    <source>
        <strain evidence="2 3">Sanger_29</strain>
    </source>
</reference>